<evidence type="ECO:0000256" key="1">
    <source>
        <dbReference type="SAM" id="MobiDB-lite"/>
    </source>
</evidence>
<dbReference type="Proteomes" id="UP000256328">
    <property type="component" value="Unassembled WGS sequence"/>
</dbReference>
<organism evidence="2 3">
    <name type="scientific">Coleophoma crateriformis</name>
    <dbReference type="NCBI Taxonomy" id="565419"/>
    <lineage>
        <taxon>Eukaryota</taxon>
        <taxon>Fungi</taxon>
        <taxon>Dikarya</taxon>
        <taxon>Ascomycota</taxon>
        <taxon>Pezizomycotina</taxon>
        <taxon>Leotiomycetes</taxon>
        <taxon>Helotiales</taxon>
        <taxon>Dermateaceae</taxon>
        <taxon>Coleophoma</taxon>
    </lineage>
</organism>
<name>A0A3D8Q3H9_9HELO</name>
<proteinExistence type="predicted"/>
<gene>
    <name evidence="2" type="ORF">BP5796_13182</name>
</gene>
<comment type="caution">
    <text evidence="2">The sequence shown here is derived from an EMBL/GenBank/DDBJ whole genome shotgun (WGS) entry which is preliminary data.</text>
</comment>
<feature type="region of interest" description="Disordered" evidence="1">
    <location>
        <begin position="63"/>
        <end position="102"/>
    </location>
</feature>
<keyword evidence="3" id="KW-1185">Reference proteome</keyword>
<sequence length="102" mass="11181">MSTSSVTLQELGDRSADIEQMAAGAQKKPLQDALWQDRAPTTLLNGRIEEFRAVENIVGFKSTRNRRRPAKKSNGIPPVSKPVVPKRSAKVDVGAETTLPLR</sequence>
<dbReference type="EMBL" id="PDLN01000027">
    <property type="protein sequence ID" value="RDW56433.1"/>
    <property type="molecule type" value="Genomic_DNA"/>
</dbReference>
<evidence type="ECO:0000313" key="3">
    <source>
        <dbReference type="Proteomes" id="UP000256328"/>
    </source>
</evidence>
<reference evidence="2 3" key="1">
    <citation type="journal article" date="2018" name="IMA Fungus">
        <title>IMA Genome-F 9: Draft genome sequence of Annulohypoxylon stygium, Aspergillus mulundensis, Berkeleyomyces basicola (syn. Thielaviopsis basicola), Ceratocystis smalleyi, two Cercospora beticola strains, Coleophoma cylindrospora, Fusarium fracticaudum, Phialophora cf. hyalina, and Morchella septimelata.</title>
        <authorList>
            <person name="Wingfield B.D."/>
            <person name="Bills G.F."/>
            <person name="Dong Y."/>
            <person name="Huang W."/>
            <person name="Nel W.J."/>
            <person name="Swalarsk-Parry B.S."/>
            <person name="Vaghefi N."/>
            <person name="Wilken P.M."/>
            <person name="An Z."/>
            <person name="de Beer Z.W."/>
            <person name="De Vos L."/>
            <person name="Chen L."/>
            <person name="Duong T.A."/>
            <person name="Gao Y."/>
            <person name="Hammerbacher A."/>
            <person name="Kikkert J.R."/>
            <person name="Li Y."/>
            <person name="Li H."/>
            <person name="Li K."/>
            <person name="Li Q."/>
            <person name="Liu X."/>
            <person name="Ma X."/>
            <person name="Naidoo K."/>
            <person name="Pethybridge S.J."/>
            <person name="Sun J."/>
            <person name="Steenkamp E.T."/>
            <person name="van der Nest M.A."/>
            <person name="van Wyk S."/>
            <person name="Wingfield M.J."/>
            <person name="Xiong C."/>
            <person name="Yue Q."/>
            <person name="Zhang X."/>
        </authorList>
    </citation>
    <scope>NUCLEOTIDE SEQUENCE [LARGE SCALE GENOMIC DNA]</scope>
    <source>
        <strain evidence="2 3">BP5796</strain>
    </source>
</reference>
<feature type="compositionally biased region" description="Low complexity" evidence="1">
    <location>
        <begin position="77"/>
        <end position="86"/>
    </location>
</feature>
<accession>A0A3D8Q3H9</accession>
<protein>
    <submittedName>
        <fullName evidence="2">Uncharacterized protein</fullName>
    </submittedName>
</protein>
<evidence type="ECO:0000313" key="2">
    <source>
        <dbReference type="EMBL" id="RDW56433.1"/>
    </source>
</evidence>
<dbReference type="OrthoDB" id="10306614at2759"/>
<dbReference type="AlphaFoldDB" id="A0A3D8Q3H9"/>